<dbReference type="EMBL" id="BNBF01000005">
    <property type="protein sequence ID" value="GHG44356.1"/>
    <property type="molecule type" value="Genomic_DNA"/>
</dbReference>
<evidence type="ECO:0000313" key="2">
    <source>
        <dbReference type="EMBL" id="GHG44356.1"/>
    </source>
</evidence>
<protein>
    <submittedName>
        <fullName evidence="2">Uncharacterized protein</fullName>
    </submittedName>
</protein>
<organism evidence="2 3">
    <name type="scientific">Streptomyces capoamus</name>
    <dbReference type="NCBI Taxonomy" id="68183"/>
    <lineage>
        <taxon>Bacteria</taxon>
        <taxon>Bacillati</taxon>
        <taxon>Actinomycetota</taxon>
        <taxon>Actinomycetes</taxon>
        <taxon>Kitasatosporales</taxon>
        <taxon>Streptomycetaceae</taxon>
        <taxon>Streptomyces</taxon>
    </lineage>
</organism>
<reference evidence="3" key="1">
    <citation type="journal article" date="2019" name="Int. J. Syst. Evol. Microbiol.">
        <title>The Global Catalogue of Microorganisms (GCM) 10K type strain sequencing project: providing services to taxonomists for standard genome sequencing and annotation.</title>
        <authorList>
            <consortium name="The Broad Institute Genomics Platform"/>
            <consortium name="The Broad Institute Genome Sequencing Center for Infectious Disease"/>
            <person name="Wu L."/>
            <person name="Ma J."/>
        </authorList>
    </citation>
    <scope>NUCLEOTIDE SEQUENCE [LARGE SCALE GENOMIC DNA]</scope>
    <source>
        <strain evidence="3">JCM 4253</strain>
    </source>
</reference>
<sequence>MSRRSGRNRERSARVSTHSGPCERAPKGERHRSGRGRERSARVSTHSGPCERAPKGERHRSGPGVNTAPARSSEPPLRPEP</sequence>
<gene>
    <name evidence="2" type="ORF">GCM10018980_22140</name>
</gene>
<accession>A0A919C2W5</accession>
<dbReference type="AlphaFoldDB" id="A0A919C2W5"/>
<evidence type="ECO:0000256" key="1">
    <source>
        <dbReference type="SAM" id="MobiDB-lite"/>
    </source>
</evidence>
<proteinExistence type="predicted"/>
<feature type="region of interest" description="Disordered" evidence="1">
    <location>
        <begin position="1"/>
        <end position="81"/>
    </location>
</feature>
<evidence type="ECO:0000313" key="3">
    <source>
        <dbReference type="Proteomes" id="UP000619355"/>
    </source>
</evidence>
<comment type="caution">
    <text evidence="2">The sequence shown here is derived from an EMBL/GenBank/DDBJ whole genome shotgun (WGS) entry which is preliminary data.</text>
</comment>
<keyword evidence="3" id="KW-1185">Reference proteome</keyword>
<dbReference type="Proteomes" id="UP000619355">
    <property type="component" value="Unassembled WGS sequence"/>
</dbReference>
<name>A0A919C2W5_9ACTN</name>